<reference evidence="1" key="2">
    <citation type="submission" date="2020-09" db="EMBL/GenBank/DDBJ databases">
        <authorList>
            <person name="Sun Q."/>
            <person name="Ohkuma M."/>
        </authorList>
    </citation>
    <scope>NUCLEOTIDE SEQUENCE</scope>
    <source>
        <strain evidence="1">JCM 17251</strain>
    </source>
</reference>
<evidence type="ECO:0000313" key="1">
    <source>
        <dbReference type="EMBL" id="GGN54959.1"/>
    </source>
</evidence>
<dbReference type="EMBL" id="BMOS01000007">
    <property type="protein sequence ID" value="GGN54959.1"/>
    <property type="molecule type" value="Genomic_DNA"/>
</dbReference>
<organism evidence="1 2">
    <name type="scientific">Oceanobacillus indicireducens</name>
    <dbReference type="NCBI Taxonomy" id="1004261"/>
    <lineage>
        <taxon>Bacteria</taxon>
        <taxon>Bacillati</taxon>
        <taxon>Bacillota</taxon>
        <taxon>Bacilli</taxon>
        <taxon>Bacillales</taxon>
        <taxon>Bacillaceae</taxon>
        <taxon>Oceanobacillus</taxon>
    </lineage>
</organism>
<accession>A0A917XUX6</accession>
<keyword evidence="2" id="KW-1185">Reference proteome</keyword>
<protein>
    <submittedName>
        <fullName evidence="1">Uncharacterized protein</fullName>
    </submittedName>
</protein>
<proteinExistence type="predicted"/>
<sequence length="64" mass="7361">MNKTPLNDSYLGMKAIKKYGYFSSLVGIIEKSNGMTDYCLRFKHGYSTSISFLEDIELVEVERK</sequence>
<reference evidence="1" key="1">
    <citation type="journal article" date="2014" name="Int. J. Syst. Evol. Microbiol.">
        <title>Complete genome sequence of Corynebacterium casei LMG S-19264T (=DSM 44701T), isolated from a smear-ripened cheese.</title>
        <authorList>
            <consortium name="US DOE Joint Genome Institute (JGI-PGF)"/>
            <person name="Walter F."/>
            <person name="Albersmeier A."/>
            <person name="Kalinowski J."/>
            <person name="Ruckert C."/>
        </authorList>
    </citation>
    <scope>NUCLEOTIDE SEQUENCE</scope>
    <source>
        <strain evidence="1">JCM 17251</strain>
    </source>
</reference>
<name>A0A917XUX6_9BACI</name>
<evidence type="ECO:0000313" key="2">
    <source>
        <dbReference type="Proteomes" id="UP000624041"/>
    </source>
</evidence>
<dbReference type="Proteomes" id="UP000624041">
    <property type="component" value="Unassembled WGS sequence"/>
</dbReference>
<dbReference type="AlphaFoldDB" id="A0A917XUX6"/>
<gene>
    <name evidence="1" type="ORF">GCM10007971_13280</name>
</gene>
<comment type="caution">
    <text evidence="1">The sequence shown here is derived from an EMBL/GenBank/DDBJ whole genome shotgun (WGS) entry which is preliminary data.</text>
</comment>